<sequence>MNTHDAPEGHEEHTPLPLPVNSPDRRDGQVYVMTAELRMAVKVALATGRPLLLRGEPGSGKSSLAAYVAREHDWRYYEYVVTSRSKAEDLLWTYDHVRRLSDAQVRDPGTVLNDADYVTPGPLWWAYNPATAADGRKGRRKRKDPWARINKDRAPDHAVVLIDEIDKADPDLPNSLLVPLGSHQFTVTDTGERVRRQKGAERGGRKGHTAAGQHLIIITTNEERELPQAFLRRCVVMELPEPDRERLVDIAAEHFRHEHGGTEGFDQELAEALARELLDARKEARATDVRPPSTAEFLDALRACTSLGIGVTHDDWWLIRSLTLLKPQQPEA</sequence>
<dbReference type="SMART" id="SM00382">
    <property type="entry name" value="AAA"/>
    <property type="match status" value="1"/>
</dbReference>
<organism evidence="3 4">
    <name type="scientific">Streptomyces monticola</name>
    <dbReference type="NCBI Taxonomy" id="2666263"/>
    <lineage>
        <taxon>Bacteria</taxon>
        <taxon>Bacillati</taxon>
        <taxon>Actinomycetota</taxon>
        <taxon>Actinomycetes</taxon>
        <taxon>Kitasatosporales</taxon>
        <taxon>Streptomycetaceae</taxon>
        <taxon>Streptomyces</taxon>
    </lineage>
</organism>
<accession>A0ABW2JBE0</accession>
<name>A0ABW2JBE0_9ACTN</name>
<feature type="compositionally biased region" description="Basic and acidic residues" evidence="1">
    <location>
        <begin position="1"/>
        <end position="14"/>
    </location>
</feature>
<dbReference type="Pfam" id="PF07728">
    <property type="entry name" value="AAA_5"/>
    <property type="match status" value="1"/>
</dbReference>
<dbReference type="InterPro" id="IPR003593">
    <property type="entry name" value="AAA+_ATPase"/>
</dbReference>
<dbReference type="PANTHER" id="PTHR42759:SF1">
    <property type="entry name" value="MAGNESIUM-CHELATASE SUBUNIT CHLD"/>
    <property type="match status" value="1"/>
</dbReference>
<reference evidence="4" key="1">
    <citation type="journal article" date="2019" name="Int. J. Syst. Evol. Microbiol.">
        <title>The Global Catalogue of Microorganisms (GCM) 10K type strain sequencing project: providing services to taxonomists for standard genome sequencing and annotation.</title>
        <authorList>
            <consortium name="The Broad Institute Genomics Platform"/>
            <consortium name="The Broad Institute Genome Sequencing Center for Infectious Disease"/>
            <person name="Wu L."/>
            <person name="Ma J."/>
        </authorList>
    </citation>
    <scope>NUCLEOTIDE SEQUENCE [LARGE SCALE GENOMIC DNA]</scope>
    <source>
        <strain evidence="4">SYNS20</strain>
    </source>
</reference>
<gene>
    <name evidence="3" type="ORF">ACFQVC_02040</name>
</gene>
<evidence type="ECO:0000313" key="4">
    <source>
        <dbReference type="Proteomes" id="UP001596523"/>
    </source>
</evidence>
<comment type="caution">
    <text evidence="3">The sequence shown here is derived from an EMBL/GenBank/DDBJ whole genome shotgun (WGS) entry which is preliminary data.</text>
</comment>
<evidence type="ECO:0000256" key="1">
    <source>
        <dbReference type="SAM" id="MobiDB-lite"/>
    </source>
</evidence>
<dbReference type="InterPro" id="IPR050764">
    <property type="entry name" value="CbbQ/NirQ/NorQ/GpvN"/>
</dbReference>
<feature type="domain" description="AAA+ ATPase" evidence="2">
    <location>
        <begin position="47"/>
        <end position="243"/>
    </location>
</feature>
<dbReference type="Gene3D" id="3.40.50.300">
    <property type="entry name" value="P-loop containing nucleotide triphosphate hydrolases"/>
    <property type="match status" value="1"/>
</dbReference>
<protein>
    <submittedName>
        <fullName evidence="3">AAA family ATPase</fullName>
    </submittedName>
</protein>
<evidence type="ECO:0000259" key="2">
    <source>
        <dbReference type="SMART" id="SM00382"/>
    </source>
</evidence>
<feature type="region of interest" description="Disordered" evidence="1">
    <location>
        <begin position="1"/>
        <end position="25"/>
    </location>
</feature>
<evidence type="ECO:0000313" key="3">
    <source>
        <dbReference type="EMBL" id="MFC7302999.1"/>
    </source>
</evidence>
<dbReference type="RefSeq" id="WP_381825725.1">
    <property type="nucleotide sequence ID" value="NZ_JBHTCF010000001.1"/>
</dbReference>
<dbReference type="InterPro" id="IPR027417">
    <property type="entry name" value="P-loop_NTPase"/>
</dbReference>
<dbReference type="SUPFAM" id="SSF52540">
    <property type="entry name" value="P-loop containing nucleoside triphosphate hydrolases"/>
    <property type="match status" value="1"/>
</dbReference>
<dbReference type="PANTHER" id="PTHR42759">
    <property type="entry name" value="MOXR FAMILY PROTEIN"/>
    <property type="match status" value="1"/>
</dbReference>
<dbReference type="Proteomes" id="UP001596523">
    <property type="component" value="Unassembled WGS sequence"/>
</dbReference>
<proteinExistence type="predicted"/>
<keyword evidence="4" id="KW-1185">Reference proteome</keyword>
<dbReference type="InterPro" id="IPR011704">
    <property type="entry name" value="ATPase_dyneun-rel_AAA"/>
</dbReference>
<dbReference type="EMBL" id="JBHTCF010000001">
    <property type="protein sequence ID" value="MFC7302999.1"/>
    <property type="molecule type" value="Genomic_DNA"/>
</dbReference>